<dbReference type="Proteomes" id="UP001597252">
    <property type="component" value="Unassembled WGS sequence"/>
</dbReference>
<reference evidence="2" key="1">
    <citation type="journal article" date="2019" name="Int. J. Syst. Evol. Microbiol.">
        <title>The Global Catalogue of Microorganisms (GCM) 10K type strain sequencing project: providing services to taxonomists for standard genome sequencing and annotation.</title>
        <authorList>
            <consortium name="The Broad Institute Genomics Platform"/>
            <consortium name="The Broad Institute Genome Sequencing Center for Infectious Disease"/>
            <person name="Wu L."/>
            <person name="Ma J."/>
        </authorList>
    </citation>
    <scope>NUCLEOTIDE SEQUENCE [LARGE SCALE GENOMIC DNA]</scope>
    <source>
        <strain evidence="2">CCM 8903</strain>
    </source>
</reference>
<evidence type="ECO:0000313" key="2">
    <source>
        <dbReference type="Proteomes" id="UP001597252"/>
    </source>
</evidence>
<dbReference type="EMBL" id="JBHTON010000035">
    <property type="protein sequence ID" value="MFD1485729.1"/>
    <property type="molecule type" value="Genomic_DNA"/>
</dbReference>
<keyword evidence="2" id="KW-1185">Reference proteome</keyword>
<comment type="caution">
    <text evidence="1">The sequence shown here is derived from an EMBL/GenBank/DDBJ whole genome shotgun (WGS) entry which is preliminary data.</text>
</comment>
<evidence type="ECO:0000313" key="1">
    <source>
        <dbReference type="EMBL" id="MFD1485729.1"/>
    </source>
</evidence>
<accession>A0ABW4E7T6</accession>
<name>A0ABW4E7T6_9LACO</name>
<dbReference type="RefSeq" id="WP_125749121.1">
    <property type="nucleotide sequence ID" value="NZ_JBHTON010000035.1"/>
</dbReference>
<proteinExistence type="predicted"/>
<protein>
    <submittedName>
        <fullName evidence="1">Uncharacterized protein</fullName>
    </submittedName>
</protein>
<organism evidence="1 2">
    <name type="scientific">Lacticaseibacillus baoqingensis</name>
    <dbReference type="NCBI Taxonomy" id="2486013"/>
    <lineage>
        <taxon>Bacteria</taxon>
        <taxon>Bacillati</taxon>
        <taxon>Bacillota</taxon>
        <taxon>Bacilli</taxon>
        <taxon>Lactobacillales</taxon>
        <taxon>Lactobacillaceae</taxon>
        <taxon>Lacticaseibacillus</taxon>
    </lineage>
</organism>
<sequence length="129" mass="14007">MPILMTRPTTTAQIDQRLANFSGVPTTACRPVPSFELRAVAQAASRQHPQITCLKVRFDDHDHLISVSASGTSSGDAVGDDLQADAEAVAEWLTQAVAAETPARLFSSDHETWLYLHEAPGDCILLYED</sequence>
<gene>
    <name evidence="1" type="ORF">ACFQ5J_10850</name>
</gene>